<dbReference type="AlphaFoldDB" id="A0A1S3FU22"/>
<dbReference type="GeneID" id="105991863"/>
<evidence type="ECO:0000313" key="3">
    <source>
        <dbReference type="RefSeq" id="XP_012880063.1"/>
    </source>
</evidence>
<sequence length="390" mass="41958">MRLNSNYLKDRNENSTTKQPAAHLFSLNNKEHWKLFGNYNNIDVPRHDYKVRVYIEPITQMVMGLANFIKYMEGVIMKTFDQPCVETFLCQVNPREKNQKPTGGKAKQLSQASPPEQAPCPGPGAGEAAGPPTAHHCPGGRSPGPAPGVASPRPAPHQLRALGLRGCRRRPPGPGPISSLPRELKPPAAPCRSLRPSSANPTDRAAGLLPRGREWRAGSRTRGPPRGRDAAHPAAGLCGQPGKLWPWSMRTGKEGSPRPHPGPSPRHRATRAGSASRRARGHLRSSNSRAGRDLETRETGGRGRLPGAGRGGSGPGEDAGSQRPRAWAVNFHEPRPDRGLALGQRPGVCVLLNPRLRRLLPSLDGGARLSNSKTQLQLLAIPASGKNTLP</sequence>
<protein>
    <submittedName>
        <fullName evidence="3">LOW QUALITY PROTEIN: atherin-like</fullName>
    </submittedName>
</protein>
<proteinExistence type="predicted"/>
<evidence type="ECO:0000313" key="2">
    <source>
        <dbReference type="Proteomes" id="UP000081671"/>
    </source>
</evidence>
<feature type="compositionally biased region" description="Basic and acidic residues" evidence="1">
    <location>
        <begin position="290"/>
        <end position="301"/>
    </location>
</feature>
<name>A0A1S3FU22_DIPOR</name>
<feature type="compositionally biased region" description="Gly residues" evidence="1">
    <location>
        <begin position="302"/>
        <end position="317"/>
    </location>
</feature>
<gene>
    <name evidence="3" type="primary">LOC105991863</name>
</gene>
<dbReference type="InParanoid" id="A0A1S3FU22"/>
<feature type="region of interest" description="Disordered" evidence="1">
    <location>
        <begin position="95"/>
        <end position="324"/>
    </location>
</feature>
<keyword evidence="2" id="KW-1185">Reference proteome</keyword>
<organism evidence="2 3">
    <name type="scientific">Dipodomys ordii</name>
    <name type="common">Ord's kangaroo rat</name>
    <dbReference type="NCBI Taxonomy" id="10020"/>
    <lineage>
        <taxon>Eukaryota</taxon>
        <taxon>Metazoa</taxon>
        <taxon>Chordata</taxon>
        <taxon>Craniata</taxon>
        <taxon>Vertebrata</taxon>
        <taxon>Euteleostomi</taxon>
        <taxon>Mammalia</taxon>
        <taxon>Eutheria</taxon>
        <taxon>Euarchontoglires</taxon>
        <taxon>Glires</taxon>
        <taxon>Rodentia</taxon>
        <taxon>Castorimorpha</taxon>
        <taxon>Heteromyidae</taxon>
        <taxon>Dipodomyinae</taxon>
        <taxon>Dipodomys</taxon>
    </lineage>
</organism>
<reference evidence="3" key="1">
    <citation type="submission" date="2025-08" db="UniProtKB">
        <authorList>
            <consortium name="RefSeq"/>
        </authorList>
    </citation>
    <scope>IDENTIFICATION</scope>
    <source>
        <tissue evidence="3">Kidney</tissue>
    </source>
</reference>
<dbReference type="RefSeq" id="XP_012880063.1">
    <property type="nucleotide sequence ID" value="XM_013024609.1"/>
</dbReference>
<accession>A0A1S3FU22</accession>
<evidence type="ECO:0000256" key="1">
    <source>
        <dbReference type="SAM" id="MobiDB-lite"/>
    </source>
</evidence>
<dbReference type="Proteomes" id="UP000081671">
    <property type="component" value="Unplaced"/>
</dbReference>
<dbReference type="KEGG" id="dord:105991863"/>